<gene>
    <name evidence="3" type="ORF">BGO89_08660</name>
</gene>
<evidence type="ECO:0000259" key="2">
    <source>
        <dbReference type="Pfam" id="PF07635"/>
    </source>
</evidence>
<accession>A0A1M3KW05</accession>
<feature type="signal peptide" evidence="1">
    <location>
        <begin position="1"/>
        <end position="21"/>
    </location>
</feature>
<dbReference type="EMBL" id="MKVH01000024">
    <property type="protein sequence ID" value="OJX56616.1"/>
    <property type="molecule type" value="Genomic_DNA"/>
</dbReference>
<proteinExistence type="predicted"/>
<sequence>MIRWLAVILVAVSTILLGASACSTNTITNPQDIVFPDSGVSYLRHVQPFLTLSCGFAACHGDASPAGGVRLTSYTSVMFTSRPNLAVPGKPDESLIIQVLDRRIPHSIAVLDRVTSNQYQGMRRWIIEGAINN</sequence>
<dbReference type="InterPro" id="IPR011429">
    <property type="entry name" value="Cyt_c_Planctomycete-type"/>
</dbReference>
<dbReference type="AlphaFoldDB" id="A0A1M3KW05"/>
<dbReference type="Pfam" id="PF07635">
    <property type="entry name" value="PSCyt1"/>
    <property type="match status" value="1"/>
</dbReference>
<dbReference type="STRING" id="1895771.BGO89_08660"/>
<feature type="domain" description="Cytochrome C Planctomycete-type" evidence="2">
    <location>
        <begin position="58"/>
        <end position="100"/>
    </location>
</feature>
<name>A0A1M3KW05_9BACT</name>
<protein>
    <recommendedName>
        <fullName evidence="2">Cytochrome C Planctomycete-type domain-containing protein</fullName>
    </recommendedName>
</protein>
<evidence type="ECO:0000313" key="4">
    <source>
        <dbReference type="Proteomes" id="UP000184233"/>
    </source>
</evidence>
<evidence type="ECO:0000313" key="3">
    <source>
        <dbReference type="EMBL" id="OJX56616.1"/>
    </source>
</evidence>
<feature type="chain" id="PRO_5012657268" description="Cytochrome C Planctomycete-type domain-containing protein" evidence="1">
    <location>
        <begin position="22"/>
        <end position="133"/>
    </location>
</feature>
<dbReference type="Proteomes" id="UP000184233">
    <property type="component" value="Unassembled WGS sequence"/>
</dbReference>
<keyword evidence="1" id="KW-0732">Signal</keyword>
<evidence type="ECO:0000256" key="1">
    <source>
        <dbReference type="SAM" id="SignalP"/>
    </source>
</evidence>
<comment type="caution">
    <text evidence="3">The sequence shown here is derived from an EMBL/GenBank/DDBJ whole genome shotgun (WGS) entry which is preliminary data.</text>
</comment>
<organism evidence="3 4">
    <name type="scientific">Candidatus Kapaibacterium thiocyanatum</name>
    <dbReference type="NCBI Taxonomy" id="1895771"/>
    <lineage>
        <taxon>Bacteria</taxon>
        <taxon>Pseudomonadati</taxon>
        <taxon>Candidatus Kapaibacteriota</taxon>
        <taxon>Candidatus Kapaibacteriia</taxon>
        <taxon>Candidatus Kapaibacteriales</taxon>
        <taxon>Candidatus Kapaibacteriaceae</taxon>
        <taxon>Candidatus Kapaibacterium</taxon>
    </lineage>
</organism>
<reference evidence="3 4" key="1">
    <citation type="submission" date="2016-09" db="EMBL/GenBank/DDBJ databases">
        <title>Genome-resolved meta-omics ties microbial dynamics to process performance in biotechnology for thiocyanate degradation.</title>
        <authorList>
            <person name="Kantor R.S."/>
            <person name="Huddy R.J."/>
            <person name="Iyer R."/>
            <person name="Thomas B.C."/>
            <person name="Brown C.T."/>
            <person name="Anantharaman K."/>
            <person name="Tringe S."/>
            <person name="Hettich R.L."/>
            <person name="Harrison S.T."/>
            <person name="Banfield J.F."/>
        </authorList>
    </citation>
    <scope>NUCLEOTIDE SEQUENCE [LARGE SCALE GENOMIC DNA]</scope>
    <source>
        <strain evidence="3">59-99</strain>
    </source>
</reference>
<dbReference type="PROSITE" id="PS51257">
    <property type="entry name" value="PROKAR_LIPOPROTEIN"/>
    <property type="match status" value="1"/>
</dbReference>